<name>A0AAV5EEQ3_ELECO</name>
<reference evidence="2" key="1">
    <citation type="journal article" date="2018" name="DNA Res.">
        <title>Multiple hybrid de novo genome assembly of finger millet, an orphan allotetraploid crop.</title>
        <authorList>
            <person name="Hatakeyama M."/>
            <person name="Aluri S."/>
            <person name="Balachadran M.T."/>
            <person name="Sivarajan S.R."/>
            <person name="Patrignani A."/>
            <person name="Gruter S."/>
            <person name="Poveda L."/>
            <person name="Shimizu-Inatsugi R."/>
            <person name="Baeten J."/>
            <person name="Francoijs K.J."/>
            <person name="Nataraja K.N."/>
            <person name="Reddy Y.A.N."/>
            <person name="Phadnis S."/>
            <person name="Ravikumar R.L."/>
            <person name="Schlapbach R."/>
            <person name="Sreeman S.M."/>
            <person name="Shimizu K.K."/>
        </authorList>
    </citation>
    <scope>NUCLEOTIDE SEQUENCE</scope>
</reference>
<feature type="region of interest" description="Disordered" evidence="1">
    <location>
        <begin position="1"/>
        <end position="56"/>
    </location>
</feature>
<protein>
    <submittedName>
        <fullName evidence="2">Uncharacterized protein</fullName>
    </submittedName>
</protein>
<feature type="region of interest" description="Disordered" evidence="1">
    <location>
        <begin position="71"/>
        <end position="92"/>
    </location>
</feature>
<dbReference type="PANTHER" id="PTHR33270:SF24">
    <property type="entry name" value="EXPRESSED PROTEIN"/>
    <property type="match status" value="1"/>
</dbReference>
<dbReference type="EMBL" id="BQKI01000075">
    <property type="protein sequence ID" value="GJN21198.1"/>
    <property type="molecule type" value="Genomic_DNA"/>
</dbReference>
<dbReference type="InterPro" id="IPR040358">
    <property type="entry name" value="At4g22758-like"/>
</dbReference>
<evidence type="ECO:0000256" key="1">
    <source>
        <dbReference type="SAM" id="MobiDB-lite"/>
    </source>
</evidence>
<reference evidence="2" key="2">
    <citation type="submission" date="2021-12" db="EMBL/GenBank/DDBJ databases">
        <title>Resequencing data analysis of finger millet.</title>
        <authorList>
            <person name="Hatakeyama M."/>
            <person name="Aluri S."/>
            <person name="Balachadran M.T."/>
            <person name="Sivarajan S.R."/>
            <person name="Poveda L."/>
            <person name="Shimizu-Inatsugi R."/>
            <person name="Schlapbach R."/>
            <person name="Sreeman S.M."/>
            <person name="Shimizu K.K."/>
        </authorList>
    </citation>
    <scope>NUCLEOTIDE SEQUENCE</scope>
</reference>
<feature type="compositionally biased region" description="Low complexity" evidence="1">
    <location>
        <begin position="21"/>
        <end position="37"/>
    </location>
</feature>
<dbReference type="Proteomes" id="UP001054889">
    <property type="component" value="Unassembled WGS sequence"/>
</dbReference>
<dbReference type="PANTHER" id="PTHR33270">
    <property type="entry name" value="BNAC05G50380D PROTEIN"/>
    <property type="match status" value="1"/>
</dbReference>
<sequence length="192" mass="20612">MPPLAPAAEQKSGPRQRQAEKAGGAAAAPRDALARRSASFHGPGSAEQRHQLLRQRPRTQPDLLAGFREQGLQRGAGTDAAAVPWAGGGGRTAAPPSKVLVTVAVQRSMWPLHVMARRRPGRRRGGALRLDPEEKLMELGSRSFFLCFKAAPADASPARSPVVETAKATASPAKRPNMQVPWLGLMHFWPLL</sequence>
<accession>A0AAV5EEQ3</accession>
<keyword evidence="3" id="KW-1185">Reference proteome</keyword>
<evidence type="ECO:0000313" key="3">
    <source>
        <dbReference type="Proteomes" id="UP001054889"/>
    </source>
</evidence>
<organism evidence="2 3">
    <name type="scientific">Eleusine coracana subsp. coracana</name>
    <dbReference type="NCBI Taxonomy" id="191504"/>
    <lineage>
        <taxon>Eukaryota</taxon>
        <taxon>Viridiplantae</taxon>
        <taxon>Streptophyta</taxon>
        <taxon>Embryophyta</taxon>
        <taxon>Tracheophyta</taxon>
        <taxon>Spermatophyta</taxon>
        <taxon>Magnoliopsida</taxon>
        <taxon>Liliopsida</taxon>
        <taxon>Poales</taxon>
        <taxon>Poaceae</taxon>
        <taxon>PACMAD clade</taxon>
        <taxon>Chloridoideae</taxon>
        <taxon>Cynodonteae</taxon>
        <taxon>Eleusininae</taxon>
        <taxon>Eleusine</taxon>
    </lineage>
</organism>
<evidence type="ECO:0000313" key="2">
    <source>
        <dbReference type="EMBL" id="GJN21198.1"/>
    </source>
</evidence>
<comment type="caution">
    <text evidence="2">The sequence shown here is derived from an EMBL/GenBank/DDBJ whole genome shotgun (WGS) entry which is preliminary data.</text>
</comment>
<gene>
    <name evidence="2" type="primary">gb08655</name>
    <name evidence="2" type="ORF">PR202_gb08655</name>
</gene>
<dbReference type="AlphaFoldDB" id="A0AAV5EEQ3"/>
<proteinExistence type="predicted"/>